<evidence type="ECO:0008006" key="4">
    <source>
        <dbReference type="Google" id="ProtNLM"/>
    </source>
</evidence>
<name>A0A2W5ZD99_9BACT</name>
<accession>A0A2W5ZD99</accession>
<protein>
    <recommendedName>
        <fullName evidence="4">Tetratricopeptide repeat protein</fullName>
    </recommendedName>
</protein>
<dbReference type="Gene3D" id="1.25.40.10">
    <property type="entry name" value="Tetratricopeptide repeat domain"/>
    <property type="match status" value="1"/>
</dbReference>
<evidence type="ECO:0000313" key="3">
    <source>
        <dbReference type="Proteomes" id="UP000248724"/>
    </source>
</evidence>
<gene>
    <name evidence="2" type="ORF">DLM65_01970</name>
</gene>
<feature type="compositionally biased region" description="Low complexity" evidence="1">
    <location>
        <begin position="342"/>
        <end position="357"/>
    </location>
</feature>
<feature type="region of interest" description="Disordered" evidence="1">
    <location>
        <begin position="152"/>
        <end position="174"/>
    </location>
</feature>
<dbReference type="AlphaFoldDB" id="A0A2W5ZD99"/>
<dbReference type="EMBL" id="QHBU01000036">
    <property type="protein sequence ID" value="PZR83410.1"/>
    <property type="molecule type" value="Genomic_DNA"/>
</dbReference>
<comment type="caution">
    <text evidence="2">The sequence shown here is derived from an EMBL/GenBank/DDBJ whole genome shotgun (WGS) entry which is preliminary data.</text>
</comment>
<evidence type="ECO:0000313" key="2">
    <source>
        <dbReference type="EMBL" id="PZR83410.1"/>
    </source>
</evidence>
<evidence type="ECO:0000256" key="1">
    <source>
        <dbReference type="SAM" id="MobiDB-lite"/>
    </source>
</evidence>
<dbReference type="Proteomes" id="UP000248724">
    <property type="component" value="Unassembled WGS sequence"/>
</dbReference>
<feature type="region of interest" description="Disordered" evidence="1">
    <location>
        <begin position="410"/>
        <end position="439"/>
    </location>
</feature>
<organism evidence="2 3">
    <name type="scientific">Candidatus Aeolococcus gillhamiae</name>
    <dbReference type="NCBI Taxonomy" id="3127015"/>
    <lineage>
        <taxon>Bacteria</taxon>
        <taxon>Bacillati</taxon>
        <taxon>Candidatus Dormiibacterota</taxon>
        <taxon>Candidatus Dormibacteria</taxon>
        <taxon>Candidatus Aeolococcales</taxon>
        <taxon>Candidatus Aeolococcaceae</taxon>
        <taxon>Candidatus Aeolococcus</taxon>
    </lineage>
</organism>
<dbReference type="SUPFAM" id="SSF48452">
    <property type="entry name" value="TPR-like"/>
    <property type="match status" value="1"/>
</dbReference>
<dbReference type="InterPro" id="IPR011990">
    <property type="entry name" value="TPR-like_helical_dom_sf"/>
</dbReference>
<feature type="compositionally biased region" description="Low complexity" evidence="1">
    <location>
        <begin position="310"/>
        <end position="322"/>
    </location>
</feature>
<feature type="region of interest" description="Disordered" evidence="1">
    <location>
        <begin position="310"/>
        <end position="368"/>
    </location>
</feature>
<reference evidence="2 3" key="1">
    <citation type="journal article" date="2017" name="Nature">
        <title>Atmospheric trace gases support primary production in Antarctic desert surface soil.</title>
        <authorList>
            <person name="Ji M."/>
            <person name="Greening C."/>
            <person name="Vanwonterghem I."/>
            <person name="Carere C.R."/>
            <person name="Bay S.K."/>
            <person name="Steen J.A."/>
            <person name="Montgomery K."/>
            <person name="Lines T."/>
            <person name="Beardall J."/>
            <person name="van Dorst J."/>
            <person name="Snape I."/>
            <person name="Stott M.B."/>
            <person name="Hugenholtz P."/>
            <person name="Ferrari B.C."/>
        </authorList>
    </citation>
    <scope>NUCLEOTIDE SEQUENCE [LARGE SCALE GENOMIC DNA]</scope>
    <source>
        <strain evidence="2">RRmetagenome_bin12</strain>
    </source>
</reference>
<proteinExistence type="predicted"/>
<feature type="region of interest" description="Disordered" evidence="1">
    <location>
        <begin position="243"/>
        <end position="264"/>
    </location>
</feature>
<sequence>MIATNEALDVLRHGWQDAASTLAADVPEVAELLQARLEMAIATERLDEKHLLDTIQEVEAVTSRAGSPSSQELARRLRRTVYEYLLALDAARPLETAAAVVPQPASDPNSAMVGAEEVAALGHASRSRSGDAAELPPPAVEATVPELVTMESEASAEAGNVDLEDAVDDPASSRLPASRRRFALRRRQRRPADPASADLVDDEVIASDVSEAIEPAEAEAVDVPAWQFTPSDEPVTVESTLTDCDSDSDSEAAAVDDNPSLAADGPALTVDAGFVAPRAGFHIVEDAPAHRSTGDEEARLEMPLFSADEPAAAHAPARPDAAGTDRPGSEFLAWRPTGASLEPAAPEAAAPQARPAEAPVPSPGPSVATVQPALAPVANVLAQPAAAQPVPTPESVTPAPAQEVPQFDAAAAEGGDAEPRTWGVRRQGEPRSPRRGAPSVIAAPVEDDPFENNSALSDIRRRIEERLRRKRCDEAAALLQELAQSTGGRTVADLAMNAGDRCRALGKSNAALNCYLAAARSDPVYEKPLSRLADICIDNQDTELAVSYLERIARQHRFRGEDNDALRVYRRIAAIAPYREDVLNMLMNAQRTGRLE</sequence>